<gene>
    <name evidence="1" type="ORF">KOI35_37080</name>
</gene>
<proteinExistence type="predicted"/>
<protein>
    <submittedName>
        <fullName evidence="1">Uncharacterized protein</fullName>
    </submittedName>
</protein>
<organism evidence="1 2">
    <name type="scientific">Paractinoplanes bogorensis</name>
    <dbReference type="NCBI Taxonomy" id="1610840"/>
    <lineage>
        <taxon>Bacteria</taxon>
        <taxon>Bacillati</taxon>
        <taxon>Actinomycetota</taxon>
        <taxon>Actinomycetes</taxon>
        <taxon>Micromonosporales</taxon>
        <taxon>Micromonosporaceae</taxon>
        <taxon>Paractinoplanes</taxon>
    </lineage>
</organism>
<accession>A0ABS5Z0D3</accession>
<evidence type="ECO:0000313" key="2">
    <source>
        <dbReference type="Proteomes" id="UP001519654"/>
    </source>
</evidence>
<evidence type="ECO:0000313" key="1">
    <source>
        <dbReference type="EMBL" id="MBU2669142.1"/>
    </source>
</evidence>
<dbReference type="Proteomes" id="UP001519654">
    <property type="component" value="Unassembled WGS sequence"/>
</dbReference>
<dbReference type="RefSeq" id="WP_215793367.1">
    <property type="nucleotide sequence ID" value="NZ_JAHKKG010000013.1"/>
</dbReference>
<dbReference type="EMBL" id="JAHKKG010000013">
    <property type="protein sequence ID" value="MBU2669142.1"/>
    <property type="molecule type" value="Genomic_DNA"/>
</dbReference>
<name>A0ABS5Z0D3_9ACTN</name>
<sequence length="260" mass="28076">MNAIRRGDEHFDLVLDAAERPAPGEVNVRVEGFGGDEQRLRRRVAEIVGRPGEPSGRSECRPRVRETVGITGPSTDPARRAELEDLVREVLPEASSARAASCVCAGGVYGDRIPLTPPYPWWGANGAFVPPAGGNPSWVIAVKLDAPGWNWARLNLNDGAVAGVPRNQVVLGLANQTDWAKEIWAQNFCSGRVASVFQSGTNALPNQIRLDQAVCWSGADTIVFRKPGALGFWHDVGHFGATAFWAAFGGTIADFTWVYD</sequence>
<keyword evidence="2" id="KW-1185">Reference proteome</keyword>
<comment type="caution">
    <text evidence="1">The sequence shown here is derived from an EMBL/GenBank/DDBJ whole genome shotgun (WGS) entry which is preliminary data.</text>
</comment>
<reference evidence="1 2" key="1">
    <citation type="submission" date="2021-06" db="EMBL/GenBank/DDBJ databases">
        <title>Actinoplanes lichenicola sp. nov., and Actinoplanes ovalisporus sp. nov., isolated from lichen in Thailand.</title>
        <authorList>
            <person name="Saeng-In P."/>
            <person name="Kanchanasin P."/>
            <person name="Yuki M."/>
            <person name="Kudo T."/>
            <person name="Ohkuma M."/>
            <person name="Phongsopitanun W."/>
            <person name="Tanasupawat S."/>
        </authorList>
    </citation>
    <scope>NUCLEOTIDE SEQUENCE [LARGE SCALE GENOMIC DNA]</scope>
    <source>
        <strain evidence="1 2">NBRC 110975</strain>
    </source>
</reference>